<comment type="similarity">
    <text evidence="1 3">Belongs to the Nudix hydrolase family.</text>
</comment>
<accession>A0A1U7HJ81</accession>
<protein>
    <submittedName>
        <fullName evidence="5">ADP-ribose pyrophosphatase</fullName>
    </submittedName>
</protein>
<evidence type="ECO:0000256" key="3">
    <source>
        <dbReference type="RuleBase" id="RU003476"/>
    </source>
</evidence>
<reference evidence="5 6" key="1">
    <citation type="submission" date="2016-11" db="EMBL/GenBank/DDBJ databases">
        <title>Draft Genome Sequences of Nine Cyanobacterial Strains from Diverse Habitats.</title>
        <authorList>
            <person name="Zhu T."/>
            <person name="Hou S."/>
            <person name="Lu X."/>
            <person name="Hess W.R."/>
        </authorList>
    </citation>
    <scope>NUCLEOTIDE SEQUENCE [LARGE SCALE GENOMIC DNA]</scope>
    <source>
        <strain evidence="5 6">5.2 s.c.1</strain>
    </source>
</reference>
<dbReference type="PANTHER" id="PTHR43736:SF1">
    <property type="entry name" value="DIHYDRONEOPTERIN TRIPHOSPHATE DIPHOSPHATASE"/>
    <property type="match status" value="1"/>
</dbReference>
<dbReference type="PROSITE" id="PS00893">
    <property type="entry name" value="NUDIX_BOX"/>
    <property type="match status" value="1"/>
</dbReference>
<sequence>MSLKWLEWSQKLQAIAQTGLTYTQSPYDIERYQQIRQIAAEIMATYAHETPTYVYDLLNKEEGYATPKVDVRGVVFHNDQILLVQEREDGCWTLPGGWVDVGESPSQAVIREVYEESGYQTRIIKLLALYDRNHPRHNHPPLRHHVYKLFFQCQISGGNAAESTETAGAAFFKEQEIPELSLTRVVPSQISRLFAHYRHPEWQPDFD</sequence>
<dbReference type="EMBL" id="MRCC01000015">
    <property type="protein sequence ID" value="OKH23627.1"/>
    <property type="molecule type" value="Genomic_DNA"/>
</dbReference>
<keyword evidence="2 3" id="KW-0378">Hydrolase</keyword>
<evidence type="ECO:0000313" key="5">
    <source>
        <dbReference type="EMBL" id="OKH23627.1"/>
    </source>
</evidence>
<dbReference type="PRINTS" id="PR00502">
    <property type="entry name" value="NUDIXFAMILY"/>
</dbReference>
<organism evidence="5 6">
    <name type="scientific">Chroogloeocystis siderophila 5.2 s.c.1</name>
    <dbReference type="NCBI Taxonomy" id="247279"/>
    <lineage>
        <taxon>Bacteria</taxon>
        <taxon>Bacillati</taxon>
        <taxon>Cyanobacteriota</taxon>
        <taxon>Cyanophyceae</taxon>
        <taxon>Oscillatoriophycideae</taxon>
        <taxon>Chroococcales</taxon>
        <taxon>Chroococcaceae</taxon>
        <taxon>Chroogloeocystis</taxon>
    </lineage>
</organism>
<dbReference type="InterPro" id="IPR015797">
    <property type="entry name" value="NUDIX_hydrolase-like_dom_sf"/>
</dbReference>
<dbReference type="AlphaFoldDB" id="A0A1U7HJ81"/>
<dbReference type="Gene3D" id="3.90.79.10">
    <property type="entry name" value="Nucleoside Triphosphate Pyrophosphohydrolase"/>
    <property type="match status" value="1"/>
</dbReference>
<evidence type="ECO:0000313" key="6">
    <source>
        <dbReference type="Proteomes" id="UP000185984"/>
    </source>
</evidence>
<dbReference type="Gene3D" id="6.10.250.1120">
    <property type="match status" value="1"/>
</dbReference>
<dbReference type="Pfam" id="PF00293">
    <property type="entry name" value="NUDIX"/>
    <property type="match status" value="1"/>
</dbReference>
<dbReference type="PANTHER" id="PTHR43736">
    <property type="entry name" value="ADP-RIBOSE PYROPHOSPHATASE"/>
    <property type="match status" value="1"/>
</dbReference>
<dbReference type="Pfam" id="PF12535">
    <property type="entry name" value="Nudix_N"/>
    <property type="match status" value="1"/>
</dbReference>
<evidence type="ECO:0000256" key="1">
    <source>
        <dbReference type="ARBA" id="ARBA00005582"/>
    </source>
</evidence>
<evidence type="ECO:0000256" key="2">
    <source>
        <dbReference type="ARBA" id="ARBA00022801"/>
    </source>
</evidence>
<dbReference type="InterPro" id="IPR020084">
    <property type="entry name" value="NUDIX_hydrolase_CS"/>
</dbReference>
<dbReference type="CDD" id="cd04672">
    <property type="entry name" value="NUDIX_CDP-Chase_like"/>
    <property type="match status" value="1"/>
</dbReference>
<dbReference type="RefSeq" id="WP_073550787.1">
    <property type="nucleotide sequence ID" value="NZ_CAWMVK010000007.1"/>
</dbReference>
<name>A0A1U7HJ81_9CHRO</name>
<dbReference type="Proteomes" id="UP000185984">
    <property type="component" value="Unassembled WGS sequence"/>
</dbReference>
<comment type="caution">
    <text evidence="5">The sequence shown here is derived from an EMBL/GenBank/DDBJ whole genome shotgun (WGS) entry which is preliminary data.</text>
</comment>
<keyword evidence="6" id="KW-1185">Reference proteome</keyword>
<dbReference type="InterPro" id="IPR000086">
    <property type="entry name" value="NUDIX_hydrolase_dom"/>
</dbReference>
<evidence type="ECO:0000259" key="4">
    <source>
        <dbReference type="PROSITE" id="PS51462"/>
    </source>
</evidence>
<dbReference type="STRING" id="247279.NIES1031_17480"/>
<dbReference type="SUPFAM" id="SSF55811">
    <property type="entry name" value="Nudix"/>
    <property type="match status" value="1"/>
</dbReference>
<dbReference type="OrthoDB" id="9804442at2"/>
<dbReference type="InterPro" id="IPR059176">
    <property type="entry name" value="UDP-X_N"/>
</dbReference>
<dbReference type="InterPro" id="IPR020476">
    <property type="entry name" value="Nudix_hydrolase"/>
</dbReference>
<proteinExistence type="inferred from homology"/>
<gene>
    <name evidence="5" type="ORF">NIES1031_17480</name>
</gene>
<dbReference type="GO" id="GO:0016787">
    <property type="term" value="F:hydrolase activity"/>
    <property type="evidence" value="ECO:0007669"/>
    <property type="project" value="UniProtKB-KW"/>
</dbReference>
<feature type="domain" description="Nudix hydrolase" evidence="4">
    <location>
        <begin position="66"/>
        <end position="196"/>
    </location>
</feature>
<dbReference type="PROSITE" id="PS51462">
    <property type="entry name" value="NUDIX"/>
    <property type="match status" value="1"/>
</dbReference>